<comment type="caution">
    <text evidence="1">The sequence shown here is derived from an EMBL/GenBank/DDBJ whole genome shotgun (WGS) entry which is preliminary data.</text>
</comment>
<dbReference type="Proteomes" id="UP000886520">
    <property type="component" value="Chromosome 10"/>
</dbReference>
<evidence type="ECO:0000313" key="1">
    <source>
        <dbReference type="EMBL" id="KAI5074706.1"/>
    </source>
</evidence>
<gene>
    <name evidence="1" type="ORF">GOP47_0010667</name>
</gene>
<proteinExistence type="predicted"/>
<name>A0A9D4UVG0_ADICA</name>
<organism evidence="1 2">
    <name type="scientific">Adiantum capillus-veneris</name>
    <name type="common">Maidenhair fern</name>
    <dbReference type="NCBI Taxonomy" id="13818"/>
    <lineage>
        <taxon>Eukaryota</taxon>
        <taxon>Viridiplantae</taxon>
        <taxon>Streptophyta</taxon>
        <taxon>Embryophyta</taxon>
        <taxon>Tracheophyta</taxon>
        <taxon>Polypodiopsida</taxon>
        <taxon>Polypodiidae</taxon>
        <taxon>Polypodiales</taxon>
        <taxon>Pteridineae</taxon>
        <taxon>Pteridaceae</taxon>
        <taxon>Vittarioideae</taxon>
        <taxon>Adiantum</taxon>
    </lineage>
</organism>
<sequence>MASHKLAHYTSFGRKAGRRGCPLTRLYNWHQSFGVAMVIGTSTTAFLRPTQKRQSSLAMLELGAWSLNLSSMVADLVRIKGTSEWINKISYLSFPGVRNPFCKERSLERIEGICRVLLASRDSKRFAGCQTPSKQ</sequence>
<accession>A0A9D4UVG0</accession>
<reference evidence="1" key="1">
    <citation type="submission" date="2021-01" db="EMBL/GenBank/DDBJ databases">
        <title>Adiantum capillus-veneris genome.</title>
        <authorList>
            <person name="Fang Y."/>
            <person name="Liao Q."/>
        </authorList>
    </citation>
    <scope>NUCLEOTIDE SEQUENCE</scope>
    <source>
        <strain evidence="1">H3</strain>
        <tissue evidence="1">Leaf</tissue>
    </source>
</reference>
<dbReference type="EMBL" id="JABFUD020000010">
    <property type="protein sequence ID" value="KAI5074706.1"/>
    <property type="molecule type" value="Genomic_DNA"/>
</dbReference>
<evidence type="ECO:0000313" key="2">
    <source>
        <dbReference type="Proteomes" id="UP000886520"/>
    </source>
</evidence>
<protein>
    <submittedName>
        <fullName evidence="1">Uncharacterized protein</fullName>
    </submittedName>
</protein>
<dbReference type="AlphaFoldDB" id="A0A9D4UVG0"/>
<keyword evidence="2" id="KW-1185">Reference proteome</keyword>